<dbReference type="Pfam" id="PF00004">
    <property type="entry name" value="AAA"/>
    <property type="match status" value="1"/>
</dbReference>
<dbReference type="Gene3D" id="1.10.8.60">
    <property type="match status" value="1"/>
</dbReference>
<dbReference type="InterPro" id="IPR003959">
    <property type="entry name" value="ATPase_AAA_core"/>
</dbReference>
<protein>
    <recommendedName>
        <fullName evidence="8">microtubule-severing ATPase</fullName>
        <ecNumber evidence="8">5.6.1.1</ecNumber>
    </recommendedName>
</protein>
<evidence type="ECO:0000256" key="4">
    <source>
        <dbReference type="ARBA" id="ARBA00022840"/>
    </source>
</evidence>
<dbReference type="Pfam" id="PF17862">
    <property type="entry name" value="AAA_lid_3"/>
    <property type="match status" value="1"/>
</dbReference>
<evidence type="ECO:0000256" key="3">
    <source>
        <dbReference type="ARBA" id="ARBA00022741"/>
    </source>
</evidence>
<evidence type="ECO:0000256" key="2">
    <source>
        <dbReference type="ARBA" id="ARBA00022701"/>
    </source>
</evidence>
<dbReference type="Gene3D" id="3.40.50.300">
    <property type="entry name" value="P-loop containing nucleotide triphosphate hydrolases"/>
    <property type="match status" value="1"/>
</dbReference>
<dbReference type="PANTHER" id="PTHR23074">
    <property type="entry name" value="AAA DOMAIN-CONTAINING"/>
    <property type="match status" value="1"/>
</dbReference>
<reference evidence="12 14" key="1">
    <citation type="journal article" date="2014" name="Nat. Genet.">
        <title>Genome and transcriptome of the porcine whipworm Trichuris suis.</title>
        <authorList>
            <person name="Jex A.R."/>
            <person name="Nejsum P."/>
            <person name="Schwarz E.M."/>
            <person name="Hu L."/>
            <person name="Young N.D."/>
            <person name="Hall R.S."/>
            <person name="Korhonen P.K."/>
            <person name="Liao S."/>
            <person name="Thamsborg S."/>
            <person name="Xia J."/>
            <person name="Xu P."/>
            <person name="Wang S."/>
            <person name="Scheerlinck J.P."/>
            <person name="Hofmann A."/>
            <person name="Sternberg P.W."/>
            <person name="Wang J."/>
            <person name="Gasser R.B."/>
        </authorList>
    </citation>
    <scope>NUCLEOTIDE SEQUENCE [LARGE SCALE GENOMIC DNA]</scope>
    <source>
        <strain evidence="13">DCEP-RM93F</strain>
        <strain evidence="12">DCEP-RM93M</strain>
    </source>
</reference>
<organism evidence="12 14">
    <name type="scientific">Trichuris suis</name>
    <name type="common">pig whipworm</name>
    <dbReference type="NCBI Taxonomy" id="68888"/>
    <lineage>
        <taxon>Eukaryota</taxon>
        <taxon>Metazoa</taxon>
        <taxon>Ecdysozoa</taxon>
        <taxon>Nematoda</taxon>
        <taxon>Enoplea</taxon>
        <taxon>Dorylaimia</taxon>
        <taxon>Trichinellida</taxon>
        <taxon>Trichuridae</taxon>
        <taxon>Trichuris</taxon>
    </lineage>
</organism>
<dbReference type="InterPro" id="IPR007330">
    <property type="entry name" value="MIT_dom"/>
</dbReference>
<evidence type="ECO:0000256" key="5">
    <source>
        <dbReference type="ARBA" id="ARBA00023136"/>
    </source>
</evidence>
<dbReference type="InterPro" id="IPR003960">
    <property type="entry name" value="ATPase_AAA_CS"/>
</dbReference>
<name>A0A085LVG1_9BILA</name>
<evidence type="ECO:0000259" key="10">
    <source>
        <dbReference type="SMART" id="SM00382"/>
    </source>
</evidence>
<dbReference type="Proteomes" id="UP000030758">
    <property type="component" value="Unassembled WGS sequence"/>
</dbReference>
<dbReference type="InterPro" id="IPR041569">
    <property type="entry name" value="AAA_lid_3"/>
</dbReference>
<evidence type="ECO:0000256" key="9">
    <source>
        <dbReference type="RuleBase" id="RU003651"/>
    </source>
</evidence>
<feature type="domain" description="AAA+ ATPase" evidence="10">
    <location>
        <begin position="205"/>
        <end position="341"/>
    </location>
</feature>
<dbReference type="FunFam" id="3.40.50.300:FF:000093">
    <property type="entry name" value="Fidgetin-like 1"/>
    <property type="match status" value="1"/>
</dbReference>
<dbReference type="SMART" id="SM00382">
    <property type="entry name" value="AAA"/>
    <property type="match status" value="1"/>
</dbReference>
<evidence type="ECO:0000256" key="6">
    <source>
        <dbReference type="ARBA" id="ARBA00023235"/>
    </source>
</evidence>
<dbReference type="CDD" id="cd19509">
    <property type="entry name" value="RecA-like_VPS4-like"/>
    <property type="match status" value="1"/>
</dbReference>
<comment type="catalytic activity">
    <reaction evidence="7">
        <text>n ATP + n H2O + a microtubule = n ADP + n phosphate + (n+1) alpha/beta tubulin heterodimers.</text>
        <dbReference type="EC" id="5.6.1.1"/>
    </reaction>
</comment>
<dbReference type="InterPro" id="IPR015415">
    <property type="entry name" value="Spast_Vps4_C"/>
</dbReference>
<keyword evidence="3 9" id="KW-0547">Nucleotide-binding</keyword>
<evidence type="ECO:0000259" key="11">
    <source>
        <dbReference type="SMART" id="SM00745"/>
    </source>
</evidence>
<dbReference type="GO" id="GO:0005524">
    <property type="term" value="F:ATP binding"/>
    <property type="evidence" value="ECO:0007669"/>
    <property type="project" value="UniProtKB-KW"/>
</dbReference>
<dbReference type="SMART" id="SM00745">
    <property type="entry name" value="MIT"/>
    <property type="match status" value="1"/>
</dbReference>
<dbReference type="GO" id="GO:0016887">
    <property type="term" value="F:ATP hydrolysis activity"/>
    <property type="evidence" value="ECO:0007669"/>
    <property type="project" value="InterPro"/>
</dbReference>
<dbReference type="FunFam" id="1.10.8.60:FF:000022">
    <property type="entry name" value="Fidgetin like 1"/>
    <property type="match status" value="1"/>
</dbReference>
<keyword evidence="2" id="KW-0493">Microtubule</keyword>
<dbReference type="Pfam" id="PF09336">
    <property type="entry name" value="Vps4_C"/>
    <property type="match status" value="1"/>
</dbReference>
<accession>A0A085LVG1</accession>
<evidence type="ECO:0000256" key="8">
    <source>
        <dbReference type="ARBA" id="ARBA00038871"/>
    </source>
</evidence>
<dbReference type="InterPro" id="IPR027417">
    <property type="entry name" value="P-loop_NTPase"/>
</dbReference>
<dbReference type="PROSITE" id="PS00674">
    <property type="entry name" value="AAA"/>
    <property type="match status" value="1"/>
</dbReference>
<evidence type="ECO:0000313" key="14">
    <source>
        <dbReference type="Proteomes" id="UP000030764"/>
    </source>
</evidence>
<dbReference type="GO" id="GO:0005874">
    <property type="term" value="C:microtubule"/>
    <property type="evidence" value="ECO:0007669"/>
    <property type="project" value="UniProtKB-KW"/>
</dbReference>
<evidence type="ECO:0000313" key="13">
    <source>
        <dbReference type="EMBL" id="KFD68446.1"/>
    </source>
</evidence>
<keyword evidence="4 9" id="KW-0067">ATP-binding</keyword>
<dbReference type="GO" id="GO:0008568">
    <property type="term" value="F:microtubule severing ATPase activity"/>
    <property type="evidence" value="ECO:0007669"/>
    <property type="project" value="UniProtKB-EC"/>
</dbReference>
<dbReference type="EMBL" id="KL363281">
    <property type="protein sequence ID" value="KFD48957.1"/>
    <property type="molecule type" value="Genomic_DNA"/>
</dbReference>
<keyword evidence="5" id="KW-0472">Membrane</keyword>
<proteinExistence type="inferred from homology"/>
<dbReference type="Proteomes" id="UP000030764">
    <property type="component" value="Unassembled WGS sequence"/>
</dbReference>
<sequence length="446" mass="49907">MSAWQQLQCHHRAAFKSISEALELDSSGRRSDAVLAYKKGIRELKNGLAVKGLDTQKDRRESMLRLKAKMQVNLEMAQERVSVICNRAYSKCASTSGTSASLRDQVRAKSLDRKDSIVKRSPLASRRLTTGRPTSLDEVSLHLKDSNMKNIDSNLKQIILEQIIKSDSSLSLDDIVGNEVAKKSLFETVVLPAKNPDLFTGLRSPAQGLLLFGPPGNGKTMLAQAAARQSGYLFFSVSAASLMSKWVGEAEKLVQALFAVARAAQPSIIFIDEIDSILRERSDSEHDVSRRLKTEFLLQFDGVNSKASDRVLVIGATNRPFDLDEAVLRRLPKRLYIPLPNKQDRVKMLRALLQQQKHSLSDYAFNLIANHTEGFSFSDLKVLAKEAAMEPLRELPVDCLNKIKVEQLRPLRMTDFSNALKQCRPSVKIDHIKRLEEFNNAHGHTC</sequence>
<dbReference type="AlphaFoldDB" id="A0A085LVG1"/>
<dbReference type="PANTHER" id="PTHR23074:SF86">
    <property type="entry name" value="SPASTIN"/>
    <property type="match status" value="1"/>
</dbReference>
<dbReference type="InterPro" id="IPR050304">
    <property type="entry name" value="MT-severing_AAA_ATPase"/>
</dbReference>
<evidence type="ECO:0000313" key="12">
    <source>
        <dbReference type="EMBL" id="KFD48957.1"/>
    </source>
</evidence>
<keyword evidence="6" id="KW-0413">Isomerase</keyword>
<evidence type="ECO:0000256" key="7">
    <source>
        <dbReference type="ARBA" id="ARBA00036378"/>
    </source>
</evidence>
<gene>
    <name evidence="12" type="ORF">M513_10198</name>
    <name evidence="13" type="ORF">M514_10198</name>
</gene>
<feature type="non-terminal residue" evidence="12">
    <location>
        <position position="446"/>
    </location>
</feature>
<dbReference type="InterPro" id="IPR003593">
    <property type="entry name" value="AAA+_ATPase"/>
</dbReference>
<keyword evidence="14" id="KW-1185">Reference proteome</keyword>
<dbReference type="EC" id="5.6.1.1" evidence="8"/>
<dbReference type="EMBL" id="KL367504">
    <property type="protein sequence ID" value="KFD68446.1"/>
    <property type="molecule type" value="Genomic_DNA"/>
</dbReference>
<comment type="similarity">
    <text evidence="1 9">Belongs to the AAA ATPase family.</text>
</comment>
<dbReference type="Gene3D" id="1.20.58.80">
    <property type="entry name" value="Phosphotransferase system, lactose/cellobiose-type IIA subunit"/>
    <property type="match status" value="1"/>
</dbReference>
<dbReference type="GO" id="GO:0008017">
    <property type="term" value="F:microtubule binding"/>
    <property type="evidence" value="ECO:0007669"/>
    <property type="project" value="UniProtKB-ARBA"/>
</dbReference>
<evidence type="ECO:0000256" key="1">
    <source>
        <dbReference type="ARBA" id="ARBA00006914"/>
    </source>
</evidence>
<feature type="domain" description="MIT" evidence="11">
    <location>
        <begin position="7"/>
        <end position="83"/>
    </location>
</feature>
<dbReference type="SUPFAM" id="SSF52540">
    <property type="entry name" value="P-loop containing nucleoside triphosphate hydrolases"/>
    <property type="match status" value="1"/>
</dbReference>